<dbReference type="Proteomes" id="UP000028545">
    <property type="component" value="Unassembled WGS sequence"/>
</dbReference>
<comment type="caution">
    <text evidence="2">The sequence shown here is derived from an EMBL/GenBank/DDBJ whole genome shotgun (WGS) entry which is preliminary data.</text>
</comment>
<evidence type="ECO:0000256" key="1">
    <source>
        <dbReference type="SAM" id="MobiDB-lite"/>
    </source>
</evidence>
<accession>A0A084G8U3</accession>
<dbReference type="HOGENOM" id="CLU_065625_0_0_1"/>
<dbReference type="OrthoDB" id="5229017at2759"/>
<keyword evidence="3" id="KW-1185">Reference proteome</keyword>
<dbReference type="RefSeq" id="XP_016643554.1">
    <property type="nucleotide sequence ID" value="XM_016786578.1"/>
</dbReference>
<evidence type="ECO:0000313" key="3">
    <source>
        <dbReference type="Proteomes" id="UP000028545"/>
    </source>
</evidence>
<feature type="compositionally biased region" description="Basic and acidic residues" evidence="1">
    <location>
        <begin position="217"/>
        <end position="226"/>
    </location>
</feature>
<protein>
    <submittedName>
        <fullName evidence="2">Uncharacterized protein</fullName>
    </submittedName>
</protein>
<reference evidence="2 3" key="1">
    <citation type="journal article" date="2014" name="Genome Announc.">
        <title>Draft genome sequence of the pathogenic fungus Scedosporium apiospermum.</title>
        <authorList>
            <person name="Vandeputte P."/>
            <person name="Ghamrawi S."/>
            <person name="Rechenmann M."/>
            <person name="Iltis A."/>
            <person name="Giraud S."/>
            <person name="Fleury M."/>
            <person name="Thornton C."/>
            <person name="Delhaes L."/>
            <person name="Meyer W."/>
            <person name="Papon N."/>
            <person name="Bouchara J.P."/>
        </authorList>
    </citation>
    <scope>NUCLEOTIDE SEQUENCE [LARGE SCALE GENOMIC DNA]</scope>
    <source>
        <strain evidence="2 3">IHEM 14462</strain>
    </source>
</reference>
<gene>
    <name evidence="2" type="ORF">SAPIO_CDS3896</name>
</gene>
<dbReference type="KEGG" id="sapo:SAPIO_CDS3896"/>
<dbReference type="AlphaFoldDB" id="A0A084G8U3"/>
<dbReference type="GeneID" id="27722968"/>
<dbReference type="EMBL" id="JOWA01000090">
    <property type="protein sequence ID" value="KEZ43755.1"/>
    <property type="molecule type" value="Genomic_DNA"/>
</dbReference>
<organism evidence="2 3">
    <name type="scientific">Pseudallescheria apiosperma</name>
    <name type="common">Scedosporium apiospermum</name>
    <dbReference type="NCBI Taxonomy" id="563466"/>
    <lineage>
        <taxon>Eukaryota</taxon>
        <taxon>Fungi</taxon>
        <taxon>Dikarya</taxon>
        <taxon>Ascomycota</taxon>
        <taxon>Pezizomycotina</taxon>
        <taxon>Sordariomycetes</taxon>
        <taxon>Hypocreomycetidae</taxon>
        <taxon>Microascales</taxon>
        <taxon>Microascaceae</taxon>
        <taxon>Scedosporium</taxon>
    </lineage>
</organism>
<name>A0A084G8U3_PSEDA</name>
<sequence>MESHKVTLYSPLTPFFADQSHPTSKKGEKVMFGQNGWLERTGETPEKKRDVQKRSIFEIVKKIAKEMLNNGRLDVAKLKKISDAWTQKGRPKVVGFRFDLETQIELIRLHIHEFRFYGQRQNSQAEISGLLHTMKVNARAMGVRTYCQPDVVIAKQLVEAQSFFDLLGVPEVQHIALQHVAQFFKVIVEREQHKANRPGNDESLAVPDIVNAQWEGPSKEISKSRR</sequence>
<evidence type="ECO:0000313" key="2">
    <source>
        <dbReference type="EMBL" id="KEZ43755.1"/>
    </source>
</evidence>
<dbReference type="VEuPathDB" id="FungiDB:SAPIO_CDS3896"/>
<feature type="region of interest" description="Disordered" evidence="1">
    <location>
        <begin position="196"/>
        <end position="226"/>
    </location>
</feature>
<proteinExistence type="predicted"/>